<organism evidence="1">
    <name type="scientific">Nothobranchius kuhntae</name>
    <name type="common">Beira killifish</name>
    <dbReference type="NCBI Taxonomy" id="321403"/>
    <lineage>
        <taxon>Eukaryota</taxon>
        <taxon>Metazoa</taxon>
        <taxon>Chordata</taxon>
        <taxon>Craniata</taxon>
        <taxon>Vertebrata</taxon>
        <taxon>Euteleostomi</taxon>
        <taxon>Actinopterygii</taxon>
        <taxon>Neopterygii</taxon>
        <taxon>Teleostei</taxon>
        <taxon>Neoteleostei</taxon>
        <taxon>Acanthomorphata</taxon>
        <taxon>Ovalentaria</taxon>
        <taxon>Atherinomorphae</taxon>
        <taxon>Cyprinodontiformes</taxon>
        <taxon>Nothobranchiidae</taxon>
        <taxon>Nothobranchius</taxon>
    </lineage>
</organism>
<name>A0A1A8K5U7_NOTKU</name>
<reference evidence="1" key="2">
    <citation type="submission" date="2016-06" db="EMBL/GenBank/DDBJ databases">
        <title>The genome of a short-lived fish provides insights into sex chromosome evolution and the genetic control of aging.</title>
        <authorList>
            <person name="Reichwald K."/>
            <person name="Felder M."/>
            <person name="Petzold A."/>
            <person name="Koch P."/>
            <person name="Groth M."/>
            <person name="Platzer M."/>
        </authorList>
    </citation>
    <scope>NUCLEOTIDE SEQUENCE</scope>
    <source>
        <tissue evidence="1">Brain</tissue>
    </source>
</reference>
<protein>
    <submittedName>
        <fullName evidence="1">Uncharacterized protein</fullName>
    </submittedName>
</protein>
<feature type="non-terminal residue" evidence="1">
    <location>
        <position position="125"/>
    </location>
</feature>
<dbReference type="EMBL" id="HAEE01007695">
    <property type="protein sequence ID" value="SBR27745.1"/>
    <property type="molecule type" value="Transcribed_RNA"/>
</dbReference>
<dbReference type="AlphaFoldDB" id="A0A1A8K5U7"/>
<sequence length="125" mass="13740">VTLRMVEGLLMHAYKPPLPPVLVAPQSLRGGLFTQAHNSPSARYKGVKAAFGALGQPVQSEADPAYTSEQYLQDLKNHLPAAFSFAQTNLEKSAEGRNAYYDQKASHSELNIGDEAWFYIFAPKT</sequence>
<accession>A0A1A8K5U7</accession>
<proteinExistence type="predicted"/>
<evidence type="ECO:0000313" key="1">
    <source>
        <dbReference type="EMBL" id="SBR27745.1"/>
    </source>
</evidence>
<gene>
    <name evidence="1" type="primary">CR762486.1</name>
</gene>
<reference evidence="1" key="1">
    <citation type="submission" date="2016-05" db="EMBL/GenBank/DDBJ databases">
        <authorList>
            <person name="Lavstsen T."/>
            <person name="Jespersen J.S."/>
        </authorList>
    </citation>
    <scope>NUCLEOTIDE SEQUENCE</scope>
    <source>
        <tissue evidence="1">Brain</tissue>
    </source>
</reference>
<feature type="non-terminal residue" evidence="1">
    <location>
        <position position="1"/>
    </location>
</feature>